<dbReference type="GO" id="GO:0005737">
    <property type="term" value="C:cytoplasm"/>
    <property type="evidence" value="ECO:0007669"/>
    <property type="project" value="TreeGrafter"/>
</dbReference>
<dbReference type="GO" id="GO:0006355">
    <property type="term" value="P:regulation of DNA-templated transcription"/>
    <property type="evidence" value="ECO:0007669"/>
    <property type="project" value="InterPro"/>
</dbReference>
<dbReference type="InterPro" id="IPR016032">
    <property type="entry name" value="Sig_transdc_resp-reg_C-effctor"/>
</dbReference>
<dbReference type="SMART" id="SM00421">
    <property type="entry name" value="HTH_LUXR"/>
    <property type="match status" value="1"/>
</dbReference>
<gene>
    <name evidence="4" type="ORF">PAI11_29820</name>
</gene>
<dbReference type="GO" id="GO:0004016">
    <property type="term" value="F:adenylate cyclase activity"/>
    <property type="evidence" value="ECO:0007669"/>
    <property type="project" value="TreeGrafter"/>
</dbReference>
<name>H0E825_9ACTN</name>
<dbReference type="Gene3D" id="1.10.10.10">
    <property type="entry name" value="Winged helix-like DNA-binding domain superfamily/Winged helix DNA-binding domain"/>
    <property type="match status" value="1"/>
</dbReference>
<evidence type="ECO:0000259" key="3">
    <source>
        <dbReference type="PROSITE" id="PS50043"/>
    </source>
</evidence>
<dbReference type="InterPro" id="IPR036388">
    <property type="entry name" value="WH-like_DNA-bd_sf"/>
</dbReference>
<sequence>MMTLYLALLRRGRGRDQYRRRAMGAGERSPVGRVEELTAIRSFLARRGPGALVLSGGAGVGKTTLWEAGAELAGRSGHRVLATRARDAETGLSFVGLGDLLDGLPETLFAELAAPQRQALDVALLRAEPTGAGADPRAIGVGLLGVLRRLAADGPVLICVDDIQWLDPPTADALAFALGRASGLPVALLASKRSGTSSQMPYPDEVVEIEVEGLGAEELAELLSARLDLRLDAATLRELERVSHGNALFALEVGRRLVRDGVPHAGQPLPHPGGVEDLVGSRVAELPADVRRVLLASALGDETDAACLGDLVSEDAVHAALTQGLVADQGTSLRPAHPLLGAAAVAAASPAERRALHAELARIAPSPDRRAHHRALSLSGPDDGVAAEIAAAGQQLAARGALVDAVVLAEHALRLTREDAPTRPDRVLELGDLLARVGHAARVDALLDVELERLPKGAPRARGYLLRCDGLDADTLERYEQHLEMALAEDIDDATVWALALSRRVALVVVNSVERLDVADDWSREALRAARGAGELAAMEARQARAWVLALRGRPPASPSERADGVTVSDAFRSVARVEARRLTWRGELREARRLLVDLYEAAEDQGEDLSLVVTLVHLLELELRAGAVAAAERTLELIDANGAGGIISLPLAARLRAQLAAFRGDRADSRGLAEDAITLAADAGIRWDELEARVAGGLAALAAGDPLAAIAMLEPAWRHTRDEGVDEVGAFPSAPELAEAYVAVERVDDARAILAALQPLVEAQDHPWGRATVDRIRGLVAVADGDVDAGCEALERAVEAYEARGLGHDEARTLLALGRIQRRRRKWGAARIALDRAAARFAADGAEGWAQIASEELERVGARRPASDPSALTPAEGRVAALAAAGRSNKEIAQALVVAVSTVEAHLSRVYAKLGVRSRGQLAARIGDEALAESEKVRGASPTDATRPSG</sequence>
<dbReference type="InterPro" id="IPR011990">
    <property type="entry name" value="TPR-like_helical_dom_sf"/>
</dbReference>
<dbReference type="SUPFAM" id="SSF48452">
    <property type="entry name" value="TPR-like"/>
    <property type="match status" value="1"/>
</dbReference>
<protein>
    <submittedName>
        <fullName evidence="4">Putative transcriptional regulator</fullName>
    </submittedName>
</protein>
<evidence type="ECO:0000313" key="5">
    <source>
        <dbReference type="Proteomes" id="UP000005143"/>
    </source>
</evidence>
<organism evidence="4 5">
    <name type="scientific">Patulibacter medicamentivorans</name>
    <dbReference type="NCBI Taxonomy" id="1097667"/>
    <lineage>
        <taxon>Bacteria</taxon>
        <taxon>Bacillati</taxon>
        <taxon>Actinomycetota</taxon>
        <taxon>Thermoleophilia</taxon>
        <taxon>Solirubrobacterales</taxon>
        <taxon>Patulibacteraceae</taxon>
        <taxon>Patulibacter</taxon>
    </lineage>
</organism>
<dbReference type="PROSITE" id="PS00622">
    <property type="entry name" value="HTH_LUXR_1"/>
    <property type="match status" value="1"/>
</dbReference>
<dbReference type="CDD" id="cd06170">
    <property type="entry name" value="LuxR_C_like"/>
    <property type="match status" value="1"/>
</dbReference>
<feature type="domain" description="HTH luxR-type" evidence="3">
    <location>
        <begin position="866"/>
        <end position="931"/>
    </location>
</feature>
<keyword evidence="1" id="KW-0547">Nucleotide-binding</keyword>
<reference evidence="4 5" key="1">
    <citation type="journal article" date="2013" name="Biodegradation">
        <title>Quantitative proteomic analysis of ibuprofen-degrading Patulibacter sp. strain I11.</title>
        <authorList>
            <person name="Almeida B."/>
            <person name="Kjeldal H."/>
            <person name="Lolas I."/>
            <person name="Knudsen A.D."/>
            <person name="Carvalho G."/>
            <person name="Nielsen K.L."/>
            <person name="Barreto Crespo M.T."/>
            <person name="Stensballe A."/>
            <person name="Nielsen J.L."/>
        </authorList>
    </citation>
    <scope>NUCLEOTIDE SEQUENCE [LARGE SCALE GENOMIC DNA]</scope>
    <source>
        <strain evidence="4 5">I11</strain>
    </source>
</reference>
<dbReference type="Pfam" id="PF13191">
    <property type="entry name" value="AAA_16"/>
    <property type="match status" value="1"/>
</dbReference>
<dbReference type="EMBL" id="AGUD01000238">
    <property type="protein sequence ID" value="EHN10223.1"/>
    <property type="molecule type" value="Genomic_DNA"/>
</dbReference>
<evidence type="ECO:0000313" key="4">
    <source>
        <dbReference type="EMBL" id="EHN10223.1"/>
    </source>
</evidence>
<dbReference type="PROSITE" id="PS50043">
    <property type="entry name" value="HTH_LUXR_2"/>
    <property type="match status" value="1"/>
</dbReference>
<dbReference type="GO" id="GO:0005524">
    <property type="term" value="F:ATP binding"/>
    <property type="evidence" value="ECO:0007669"/>
    <property type="project" value="UniProtKB-KW"/>
</dbReference>
<dbReference type="PANTHER" id="PTHR16305:SF35">
    <property type="entry name" value="TRANSCRIPTIONAL ACTIVATOR DOMAIN"/>
    <property type="match status" value="1"/>
</dbReference>
<dbReference type="AlphaFoldDB" id="H0E825"/>
<keyword evidence="2" id="KW-0067">ATP-binding</keyword>
<dbReference type="InterPro" id="IPR041664">
    <property type="entry name" value="AAA_16"/>
</dbReference>
<dbReference type="PANTHER" id="PTHR16305">
    <property type="entry name" value="TESTICULAR SOLUBLE ADENYLYL CYCLASE"/>
    <property type="match status" value="1"/>
</dbReference>
<dbReference type="Pfam" id="PF00196">
    <property type="entry name" value="GerE"/>
    <property type="match status" value="1"/>
</dbReference>
<comment type="caution">
    <text evidence="4">The sequence shown here is derived from an EMBL/GenBank/DDBJ whole genome shotgun (WGS) entry which is preliminary data.</text>
</comment>
<evidence type="ECO:0000256" key="2">
    <source>
        <dbReference type="ARBA" id="ARBA00022840"/>
    </source>
</evidence>
<dbReference type="Proteomes" id="UP000005143">
    <property type="component" value="Unassembled WGS sequence"/>
</dbReference>
<dbReference type="SUPFAM" id="SSF46894">
    <property type="entry name" value="C-terminal effector domain of the bipartite response regulators"/>
    <property type="match status" value="1"/>
</dbReference>
<proteinExistence type="predicted"/>
<dbReference type="SUPFAM" id="SSF52540">
    <property type="entry name" value="P-loop containing nucleoside triphosphate hydrolases"/>
    <property type="match status" value="1"/>
</dbReference>
<dbReference type="Gene3D" id="3.40.50.300">
    <property type="entry name" value="P-loop containing nucleotide triphosphate hydrolases"/>
    <property type="match status" value="1"/>
</dbReference>
<evidence type="ECO:0000256" key="1">
    <source>
        <dbReference type="ARBA" id="ARBA00022741"/>
    </source>
</evidence>
<keyword evidence="5" id="KW-1185">Reference proteome</keyword>
<dbReference type="PRINTS" id="PR00038">
    <property type="entry name" value="HTHLUXR"/>
</dbReference>
<dbReference type="Gene3D" id="1.25.40.10">
    <property type="entry name" value="Tetratricopeptide repeat domain"/>
    <property type="match status" value="1"/>
</dbReference>
<dbReference type="InterPro" id="IPR000792">
    <property type="entry name" value="Tscrpt_reg_LuxR_C"/>
</dbReference>
<dbReference type="GO" id="GO:0003677">
    <property type="term" value="F:DNA binding"/>
    <property type="evidence" value="ECO:0007669"/>
    <property type="project" value="InterPro"/>
</dbReference>
<dbReference type="InterPro" id="IPR027417">
    <property type="entry name" value="P-loop_NTPase"/>
</dbReference>
<accession>H0E825</accession>